<comment type="caution">
    <text evidence="1">The sequence shown here is derived from an EMBL/GenBank/DDBJ whole genome shotgun (WGS) entry which is preliminary data.</text>
</comment>
<evidence type="ECO:0008006" key="3">
    <source>
        <dbReference type="Google" id="ProtNLM"/>
    </source>
</evidence>
<protein>
    <recommendedName>
        <fullName evidence="3">Phage protein</fullName>
    </recommendedName>
</protein>
<evidence type="ECO:0000313" key="2">
    <source>
        <dbReference type="Proteomes" id="UP001200271"/>
    </source>
</evidence>
<organism evidence="1 2">
    <name type="scientific">Staphylococcus aureus</name>
    <dbReference type="NCBI Taxonomy" id="1280"/>
    <lineage>
        <taxon>Bacteria</taxon>
        <taxon>Bacillati</taxon>
        <taxon>Bacillota</taxon>
        <taxon>Bacilli</taxon>
        <taxon>Bacillales</taxon>
        <taxon>Staphylococcaceae</taxon>
        <taxon>Staphylococcus</taxon>
    </lineage>
</organism>
<reference evidence="1" key="1">
    <citation type="journal article" date="2021" name="Front Med (Lausanne)">
        <title>The Prevalence and Determinants of Fusidic Acid Resistance Among Methicillin-Resistant Staphylococcus aureus Clinical Isolates in China.</title>
        <authorList>
            <person name="Zhao H."/>
            <person name="Wang X."/>
            <person name="Wang B."/>
            <person name="Xu Y."/>
            <person name="Rao L."/>
            <person name="Wan B."/>
            <person name="Guo Y."/>
            <person name="Wu X."/>
            <person name="Yu J."/>
            <person name="Chen L."/>
            <person name="Li M."/>
            <person name="Yu F."/>
        </authorList>
    </citation>
    <scope>NUCLEOTIDE SEQUENCE</scope>
    <source>
        <strain evidence="1">NC-4</strain>
    </source>
</reference>
<dbReference type="RefSeq" id="WP_000421095.1">
    <property type="nucleotide sequence ID" value="NZ_CP012756.1"/>
</dbReference>
<proteinExistence type="predicted"/>
<sequence>MELKNMSKEELIKECNYLNALIQTILSKNTELNLKIANYETLERININNKVSDDE</sequence>
<accession>A0AAW4YB24</accession>
<gene>
    <name evidence="1" type="ORF">LB359_12740</name>
</gene>
<reference evidence="1" key="2">
    <citation type="submission" date="2023-08" db="EMBL/GenBank/DDBJ databases">
        <authorList>
            <person name="Zhao H."/>
            <person name="Wang X."/>
        </authorList>
    </citation>
    <scope>NUCLEOTIDE SEQUENCE</scope>
    <source>
        <strain evidence="1">NC-4</strain>
    </source>
</reference>
<dbReference type="EMBL" id="JAIUEN010000126">
    <property type="protein sequence ID" value="MCE3363185.1"/>
    <property type="molecule type" value="Genomic_DNA"/>
</dbReference>
<dbReference type="Proteomes" id="UP001200271">
    <property type="component" value="Unassembled WGS sequence"/>
</dbReference>
<name>A0AAW4YB24_STAAU</name>
<dbReference type="AlphaFoldDB" id="A0AAW4YB24"/>
<evidence type="ECO:0000313" key="1">
    <source>
        <dbReference type="EMBL" id="MCE3363185.1"/>
    </source>
</evidence>